<dbReference type="EMBL" id="LGRX02033098">
    <property type="protein sequence ID" value="KAK3242980.1"/>
    <property type="molecule type" value="Genomic_DNA"/>
</dbReference>
<feature type="non-terminal residue" evidence="3">
    <location>
        <position position="428"/>
    </location>
</feature>
<evidence type="ECO:0000313" key="4">
    <source>
        <dbReference type="Proteomes" id="UP001190700"/>
    </source>
</evidence>
<keyword evidence="1" id="KW-1133">Transmembrane helix</keyword>
<dbReference type="AlphaFoldDB" id="A0AAE0EXT9"/>
<keyword evidence="1" id="KW-0812">Transmembrane</keyword>
<name>A0AAE0EXT9_9CHLO</name>
<feature type="transmembrane region" description="Helical" evidence="1">
    <location>
        <begin position="313"/>
        <end position="338"/>
    </location>
</feature>
<proteinExistence type="predicted"/>
<keyword evidence="2" id="KW-0732">Signal</keyword>
<evidence type="ECO:0000313" key="3">
    <source>
        <dbReference type="EMBL" id="KAK3242980.1"/>
    </source>
</evidence>
<keyword evidence="1" id="KW-0472">Membrane</keyword>
<feature type="chain" id="PRO_5042047983" evidence="2">
    <location>
        <begin position="30"/>
        <end position="428"/>
    </location>
</feature>
<keyword evidence="4" id="KW-1185">Reference proteome</keyword>
<comment type="caution">
    <text evidence="3">The sequence shown here is derived from an EMBL/GenBank/DDBJ whole genome shotgun (WGS) entry which is preliminary data.</text>
</comment>
<feature type="transmembrane region" description="Helical" evidence="1">
    <location>
        <begin position="273"/>
        <end position="293"/>
    </location>
</feature>
<dbReference type="Proteomes" id="UP001190700">
    <property type="component" value="Unassembled WGS sequence"/>
</dbReference>
<evidence type="ECO:0000256" key="1">
    <source>
        <dbReference type="SAM" id="Phobius"/>
    </source>
</evidence>
<reference evidence="3 4" key="1">
    <citation type="journal article" date="2015" name="Genome Biol. Evol.">
        <title>Comparative Genomics of a Bacterivorous Green Alga Reveals Evolutionary Causalities and Consequences of Phago-Mixotrophic Mode of Nutrition.</title>
        <authorList>
            <person name="Burns J.A."/>
            <person name="Paasch A."/>
            <person name="Narechania A."/>
            <person name="Kim E."/>
        </authorList>
    </citation>
    <scope>NUCLEOTIDE SEQUENCE [LARGE SCALE GENOMIC DNA]</scope>
    <source>
        <strain evidence="3 4">PLY_AMNH</strain>
    </source>
</reference>
<feature type="signal peptide" evidence="2">
    <location>
        <begin position="1"/>
        <end position="29"/>
    </location>
</feature>
<accession>A0AAE0EXT9</accession>
<sequence length="428" mass="47448">MANDLPHSLLTTLLLLLLNALTARHQVSGTPGETYTIMGNTQNADWSAAFVTVLLGHCDVGSVQGARTCTECSQHYTKFDNSTTQCSECNRGHMECHGGANYTLLDGHWISPGARESCVDAEVLSDCILQRVYVCDVEEACTHSEPRRNEGGAAHLHPSLMCAEGYDSDVVLCSGCVRGYTMTAEKACEKCSSRVAIVLTLVALFAAVMLVIGLMIYICKKYIAVVREARKQAEEEVGTGEMEAGACANIYTGWLQVAGQTRNVFKAEMIPPYYPHFLNIAALTNVSLVSWAAPACVAHEFIGGDFNLGTGGFYWSFLFCTVMPLLVIAPMPFLVLSWRQKKKTFKSRLRHMITFQDGAMAERQKTEMPGQWYPPLALFILVFIHPTVSTQMFQLYNCEMIYHESPDAWDSYWYAAPQRPGSWGYELS</sequence>
<evidence type="ECO:0000256" key="2">
    <source>
        <dbReference type="SAM" id="SignalP"/>
    </source>
</evidence>
<protein>
    <submittedName>
        <fullName evidence="3">Uncharacterized protein</fullName>
    </submittedName>
</protein>
<gene>
    <name evidence="3" type="ORF">CYMTET_47367</name>
</gene>
<organism evidence="3 4">
    <name type="scientific">Cymbomonas tetramitiformis</name>
    <dbReference type="NCBI Taxonomy" id="36881"/>
    <lineage>
        <taxon>Eukaryota</taxon>
        <taxon>Viridiplantae</taxon>
        <taxon>Chlorophyta</taxon>
        <taxon>Pyramimonadophyceae</taxon>
        <taxon>Pyramimonadales</taxon>
        <taxon>Pyramimonadaceae</taxon>
        <taxon>Cymbomonas</taxon>
    </lineage>
</organism>
<feature type="transmembrane region" description="Helical" evidence="1">
    <location>
        <begin position="195"/>
        <end position="218"/>
    </location>
</feature>